<feature type="region of interest" description="Disordered" evidence="1">
    <location>
        <begin position="211"/>
        <end position="237"/>
    </location>
</feature>
<comment type="caution">
    <text evidence="2">The sequence shown here is derived from an EMBL/GenBank/DDBJ whole genome shotgun (WGS) entry which is preliminary data.</text>
</comment>
<reference evidence="2" key="1">
    <citation type="submission" date="2023-03" db="EMBL/GenBank/DDBJ databases">
        <title>Massive genome expansion in bonnet fungi (Mycena s.s.) driven by repeated elements and novel gene families across ecological guilds.</title>
        <authorList>
            <consortium name="Lawrence Berkeley National Laboratory"/>
            <person name="Harder C.B."/>
            <person name="Miyauchi S."/>
            <person name="Viragh M."/>
            <person name="Kuo A."/>
            <person name="Thoen E."/>
            <person name="Andreopoulos B."/>
            <person name="Lu D."/>
            <person name="Skrede I."/>
            <person name="Drula E."/>
            <person name="Henrissat B."/>
            <person name="Morin E."/>
            <person name="Kohler A."/>
            <person name="Barry K."/>
            <person name="LaButti K."/>
            <person name="Morin E."/>
            <person name="Salamov A."/>
            <person name="Lipzen A."/>
            <person name="Mereny Z."/>
            <person name="Hegedus B."/>
            <person name="Baldrian P."/>
            <person name="Stursova M."/>
            <person name="Weitz H."/>
            <person name="Taylor A."/>
            <person name="Grigoriev I.V."/>
            <person name="Nagy L.G."/>
            <person name="Martin F."/>
            <person name="Kauserud H."/>
        </authorList>
    </citation>
    <scope>NUCLEOTIDE SEQUENCE</scope>
    <source>
        <strain evidence="2">CBHHK188m</strain>
    </source>
</reference>
<feature type="region of interest" description="Disordered" evidence="1">
    <location>
        <begin position="27"/>
        <end position="57"/>
    </location>
</feature>
<sequence>MGLDTTLNKELLLHAIQRHIKKNPELADDHHLRPPFVHRSAPKTMGKTSAEKTTEDGIESFKSQQAATGANRTLLAQNVKTDPLPQFAKLSLGNHEDKGSHSGASSPEPELKADMAENKQATSQVIQVNFFDEFNQAAAPRQVFIDDFPVVASTAHDGSQKYTAFLLELIPAVLKNDSPIKAAANGDQSAQAIGGGTSNTAQAVGGATSGATQTVHGASSDAAQTLGADGEMKESGTDISNRLEFTRTSTDLLAKIGVDRVKHNPMHKDAAPGLRDEFTAFVHVTVQEAVPNIPDFREDWPQYTYAGQWLDRHLGTEGAFKFLSAWGHTQGGYIVPKSFKKFGGTKFDKQFTYNALNIKSLNTTEIEKWFAPDVIVHAPKAQEWVESRGKTHDSKFHMMETARFKEYLEHRKKCV</sequence>
<protein>
    <submittedName>
        <fullName evidence="2">Uncharacterized protein</fullName>
    </submittedName>
</protein>
<gene>
    <name evidence="2" type="ORF">DFH07DRAFT_952549</name>
</gene>
<organism evidence="2 3">
    <name type="scientific">Mycena maculata</name>
    <dbReference type="NCBI Taxonomy" id="230809"/>
    <lineage>
        <taxon>Eukaryota</taxon>
        <taxon>Fungi</taxon>
        <taxon>Dikarya</taxon>
        <taxon>Basidiomycota</taxon>
        <taxon>Agaricomycotina</taxon>
        <taxon>Agaricomycetes</taxon>
        <taxon>Agaricomycetidae</taxon>
        <taxon>Agaricales</taxon>
        <taxon>Marasmiineae</taxon>
        <taxon>Mycenaceae</taxon>
        <taxon>Mycena</taxon>
    </lineage>
</organism>
<evidence type="ECO:0000256" key="1">
    <source>
        <dbReference type="SAM" id="MobiDB-lite"/>
    </source>
</evidence>
<name>A0AAD7NSU7_9AGAR</name>
<accession>A0AAD7NSU7</accession>
<evidence type="ECO:0000313" key="3">
    <source>
        <dbReference type="Proteomes" id="UP001215280"/>
    </source>
</evidence>
<feature type="compositionally biased region" description="Polar residues" evidence="1">
    <location>
        <begin position="211"/>
        <end position="223"/>
    </location>
</feature>
<proteinExistence type="predicted"/>
<dbReference type="AlphaFoldDB" id="A0AAD7NSU7"/>
<dbReference type="EMBL" id="JARJLG010000016">
    <property type="protein sequence ID" value="KAJ7774302.1"/>
    <property type="molecule type" value="Genomic_DNA"/>
</dbReference>
<feature type="region of interest" description="Disordered" evidence="1">
    <location>
        <begin position="90"/>
        <end position="111"/>
    </location>
</feature>
<keyword evidence="3" id="KW-1185">Reference proteome</keyword>
<dbReference type="Proteomes" id="UP001215280">
    <property type="component" value="Unassembled WGS sequence"/>
</dbReference>
<evidence type="ECO:0000313" key="2">
    <source>
        <dbReference type="EMBL" id="KAJ7774302.1"/>
    </source>
</evidence>